<keyword evidence="2" id="KW-0812">Transmembrane</keyword>
<reference evidence="3 4" key="1">
    <citation type="submission" date="2016-10" db="EMBL/GenBank/DDBJ databases">
        <authorList>
            <person name="de Groot N.N."/>
        </authorList>
    </citation>
    <scope>NUCLEOTIDE SEQUENCE [LARGE SCALE GENOMIC DNA]</scope>
    <source>
        <strain evidence="3 4">DSM 15269</strain>
    </source>
</reference>
<dbReference type="AlphaFoldDB" id="A0A1H0BRP9"/>
<keyword evidence="1" id="KW-0175">Coiled coil</keyword>
<dbReference type="Proteomes" id="UP000199602">
    <property type="component" value="Unassembled WGS sequence"/>
</dbReference>
<feature type="coiled-coil region" evidence="1">
    <location>
        <begin position="32"/>
        <end position="86"/>
    </location>
</feature>
<dbReference type="STRING" id="206665.SAMN04488516_102267"/>
<protein>
    <submittedName>
        <fullName evidence="3">Uncharacterized protein</fullName>
    </submittedName>
</protein>
<dbReference type="EMBL" id="FNIN01000002">
    <property type="protein sequence ID" value="SDN48276.1"/>
    <property type="molecule type" value="Genomic_DNA"/>
</dbReference>
<keyword evidence="4" id="KW-1185">Reference proteome</keyword>
<keyword evidence="2" id="KW-1133">Transmembrane helix</keyword>
<evidence type="ECO:0000256" key="1">
    <source>
        <dbReference type="SAM" id="Coils"/>
    </source>
</evidence>
<feature type="transmembrane region" description="Helical" evidence="2">
    <location>
        <begin position="6"/>
        <end position="24"/>
    </location>
</feature>
<organism evidence="3 4">
    <name type="scientific">Desulfonauticus submarinus</name>
    <dbReference type="NCBI Taxonomy" id="206665"/>
    <lineage>
        <taxon>Bacteria</taxon>
        <taxon>Pseudomonadati</taxon>
        <taxon>Thermodesulfobacteriota</taxon>
        <taxon>Desulfovibrionia</taxon>
        <taxon>Desulfovibrionales</taxon>
        <taxon>Desulfonauticaceae</taxon>
        <taxon>Desulfonauticus</taxon>
    </lineage>
</organism>
<proteinExistence type="predicted"/>
<accession>A0A1H0BRP9</accession>
<evidence type="ECO:0000313" key="4">
    <source>
        <dbReference type="Proteomes" id="UP000199602"/>
    </source>
</evidence>
<gene>
    <name evidence="3" type="ORF">SAMN04488516_102267</name>
</gene>
<keyword evidence="2" id="KW-0472">Membrane</keyword>
<name>A0A1H0BRP9_9BACT</name>
<evidence type="ECO:0000256" key="2">
    <source>
        <dbReference type="SAM" id="Phobius"/>
    </source>
</evidence>
<evidence type="ECO:0000313" key="3">
    <source>
        <dbReference type="EMBL" id="SDN48276.1"/>
    </source>
</evidence>
<sequence>MELAAYLFSLLVIAIIDSIIISHINSRAEKKLLQLNKEKYSIQTKYEQLKKEIKEIQQKIKEQEAKLNIQKQLKQTQQKKVLEEENHIKDPILYIRKHNIVPDKEIKRAEAYVKKTATNLSVFDALLLLGVLDEKTANSIKKRIGRE</sequence>